<dbReference type="GO" id="GO:0046983">
    <property type="term" value="F:protein dimerization activity"/>
    <property type="evidence" value="ECO:0007669"/>
    <property type="project" value="InterPro"/>
</dbReference>
<dbReference type="InterPro" id="IPR011712">
    <property type="entry name" value="Sig_transdc_His_kin_sub3_dim/P"/>
</dbReference>
<feature type="domain" description="HAMP" evidence="13">
    <location>
        <begin position="96"/>
        <end position="148"/>
    </location>
</feature>
<dbReference type="CDD" id="cd06225">
    <property type="entry name" value="HAMP"/>
    <property type="match status" value="1"/>
</dbReference>
<evidence type="ECO:0000259" key="13">
    <source>
        <dbReference type="PROSITE" id="PS50885"/>
    </source>
</evidence>
<dbReference type="InterPro" id="IPR003660">
    <property type="entry name" value="HAMP_dom"/>
</dbReference>
<dbReference type="PANTHER" id="PTHR24421:SF10">
    <property type="entry name" value="NITRATE_NITRITE SENSOR PROTEIN NARQ"/>
    <property type="match status" value="1"/>
</dbReference>
<dbReference type="Pfam" id="PF00672">
    <property type="entry name" value="HAMP"/>
    <property type="match status" value="1"/>
</dbReference>
<name>X0QCI7_RHOWR</name>
<dbReference type="InterPro" id="IPR003594">
    <property type="entry name" value="HATPase_dom"/>
</dbReference>
<dbReference type="SMART" id="SM00065">
    <property type="entry name" value="GAF"/>
    <property type="match status" value="1"/>
</dbReference>
<evidence type="ECO:0000256" key="7">
    <source>
        <dbReference type="ARBA" id="ARBA00022741"/>
    </source>
</evidence>
<dbReference type="PANTHER" id="PTHR24421">
    <property type="entry name" value="NITRATE/NITRITE SENSOR PROTEIN NARX-RELATED"/>
    <property type="match status" value="1"/>
</dbReference>
<dbReference type="Gene3D" id="1.20.5.1930">
    <property type="match status" value="1"/>
</dbReference>
<dbReference type="PROSITE" id="PS50885">
    <property type="entry name" value="HAMP"/>
    <property type="match status" value="1"/>
</dbReference>
<evidence type="ECO:0000256" key="3">
    <source>
        <dbReference type="ARBA" id="ARBA00012438"/>
    </source>
</evidence>
<sequence>METDSLAYIRDYSVPLVDAARRGEGWVRGIPASEDGKRRIDSLRRQLEAYVTTEFALSAAEQADADNDYRRATVIVASGLAASVLVTLLMSIYLSRRVVRPVRRTALTAERIAAGKLDARVPETSMAEVGVLERAFNSMAESLQHHVSELAALRRVAMLVARGGPSDEVFAAVAQEVGRVLGAEITRILRFEADGTATVMATWLLAGERVPTGRRIPITNTVAAPVRETGKAARITEESPPELPGFVYSAVGAPIMVGGSVWGAMTALSRADRPLPDVAAARIAEFTDLVGTAVANAQARADLVASRARIVAASDEARRRIERNLHDGAQQRLVALGLQIRLAEASVPPEQSSLREQLSDIVSGLNGVSADLQAISRGIHPAILSKGGLGPALKILARRSAVPVELDLDVDRRLSDSVEVGSYYVVSEALTNAGKHARASVVEIGVETKGANLHLSIRDDGIGGADAAKGSGLIGLTDRVETLGGTLEISSPPGGGTSLLVTIPLEIQ</sequence>
<keyword evidence="4" id="KW-0597">Phosphoprotein</keyword>
<dbReference type="InterPro" id="IPR036890">
    <property type="entry name" value="HATPase_C_sf"/>
</dbReference>
<protein>
    <recommendedName>
        <fullName evidence="3">histidine kinase</fullName>
        <ecNumber evidence="3">2.7.13.3</ecNumber>
    </recommendedName>
</protein>
<dbReference type="Pfam" id="PF07730">
    <property type="entry name" value="HisKA_3"/>
    <property type="match status" value="1"/>
</dbReference>
<keyword evidence="7" id="KW-0547">Nucleotide-binding</keyword>
<dbReference type="Pfam" id="PF02518">
    <property type="entry name" value="HATPase_c"/>
    <property type="match status" value="1"/>
</dbReference>
<evidence type="ECO:0000256" key="10">
    <source>
        <dbReference type="ARBA" id="ARBA00022989"/>
    </source>
</evidence>
<reference evidence="14 15" key="1">
    <citation type="submission" date="2014-02" db="EMBL/GenBank/DDBJ databases">
        <title>Whole genome shotgun sequence of Rhodococcus wratislaviensis NBRC 100605.</title>
        <authorList>
            <person name="Hosoyama A."/>
            <person name="Tsuchikane K."/>
            <person name="Yoshida I."/>
            <person name="Ohji S."/>
            <person name="Ichikawa N."/>
            <person name="Yamazoe A."/>
            <person name="Fujita N."/>
        </authorList>
    </citation>
    <scope>NUCLEOTIDE SEQUENCE [LARGE SCALE GENOMIC DNA]</scope>
    <source>
        <strain evidence="14 15">NBRC 100605</strain>
    </source>
</reference>
<dbReference type="EMBL" id="BAWF01000056">
    <property type="protein sequence ID" value="GAF48611.1"/>
    <property type="molecule type" value="Genomic_DNA"/>
</dbReference>
<dbReference type="SUPFAM" id="SSF158472">
    <property type="entry name" value="HAMP domain-like"/>
    <property type="match status" value="1"/>
</dbReference>
<gene>
    <name evidence="14" type="ORF">RW1_056_00390</name>
</gene>
<comment type="subcellular location">
    <subcellularLocation>
        <location evidence="2">Membrane</location>
    </subcellularLocation>
</comment>
<dbReference type="Proteomes" id="UP000019491">
    <property type="component" value="Unassembled WGS sequence"/>
</dbReference>
<evidence type="ECO:0000256" key="5">
    <source>
        <dbReference type="ARBA" id="ARBA00022679"/>
    </source>
</evidence>
<dbReference type="InterPro" id="IPR029016">
    <property type="entry name" value="GAF-like_dom_sf"/>
</dbReference>
<keyword evidence="10 12" id="KW-1133">Transmembrane helix</keyword>
<keyword evidence="6 12" id="KW-0812">Transmembrane</keyword>
<evidence type="ECO:0000256" key="4">
    <source>
        <dbReference type="ARBA" id="ARBA00022553"/>
    </source>
</evidence>
<dbReference type="Gene3D" id="3.30.565.10">
    <property type="entry name" value="Histidine kinase-like ATPase, C-terminal domain"/>
    <property type="match status" value="1"/>
</dbReference>
<keyword evidence="8" id="KW-0418">Kinase</keyword>
<dbReference type="AlphaFoldDB" id="X0QCI7"/>
<evidence type="ECO:0000313" key="15">
    <source>
        <dbReference type="Proteomes" id="UP000019491"/>
    </source>
</evidence>
<accession>X0QCI7</accession>
<dbReference type="Gene3D" id="3.30.450.40">
    <property type="match status" value="1"/>
</dbReference>
<evidence type="ECO:0000256" key="9">
    <source>
        <dbReference type="ARBA" id="ARBA00022840"/>
    </source>
</evidence>
<evidence type="ECO:0000313" key="14">
    <source>
        <dbReference type="EMBL" id="GAF48611.1"/>
    </source>
</evidence>
<dbReference type="GO" id="GO:0005524">
    <property type="term" value="F:ATP binding"/>
    <property type="evidence" value="ECO:0007669"/>
    <property type="project" value="UniProtKB-KW"/>
</dbReference>
<dbReference type="SUPFAM" id="SSF55874">
    <property type="entry name" value="ATPase domain of HSP90 chaperone/DNA topoisomerase II/histidine kinase"/>
    <property type="match status" value="1"/>
</dbReference>
<evidence type="ECO:0000256" key="11">
    <source>
        <dbReference type="ARBA" id="ARBA00023012"/>
    </source>
</evidence>
<dbReference type="CDD" id="cd16917">
    <property type="entry name" value="HATPase_UhpB-NarQ-NarX-like"/>
    <property type="match status" value="1"/>
</dbReference>
<organism evidence="14 15">
    <name type="scientific">Rhodococcus wratislaviensis NBRC 100605</name>
    <dbReference type="NCBI Taxonomy" id="1219028"/>
    <lineage>
        <taxon>Bacteria</taxon>
        <taxon>Bacillati</taxon>
        <taxon>Actinomycetota</taxon>
        <taxon>Actinomycetes</taxon>
        <taxon>Mycobacteriales</taxon>
        <taxon>Nocardiaceae</taxon>
        <taxon>Rhodococcus</taxon>
    </lineage>
</organism>
<dbReference type="EC" id="2.7.13.3" evidence="3"/>
<dbReference type="Pfam" id="PF01590">
    <property type="entry name" value="GAF"/>
    <property type="match status" value="1"/>
</dbReference>
<keyword evidence="5" id="KW-0808">Transferase</keyword>
<feature type="transmembrane region" description="Helical" evidence="12">
    <location>
        <begin position="74"/>
        <end position="94"/>
    </location>
</feature>
<keyword evidence="15" id="KW-1185">Reference proteome</keyword>
<dbReference type="SMART" id="SM00304">
    <property type="entry name" value="HAMP"/>
    <property type="match status" value="1"/>
</dbReference>
<dbReference type="Gene3D" id="6.10.340.10">
    <property type="match status" value="1"/>
</dbReference>
<dbReference type="SUPFAM" id="SSF55781">
    <property type="entry name" value="GAF domain-like"/>
    <property type="match status" value="1"/>
</dbReference>
<evidence type="ECO:0000256" key="2">
    <source>
        <dbReference type="ARBA" id="ARBA00004370"/>
    </source>
</evidence>
<evidence type="ECO:0000256" key="8">
    <source>
        <dbReference type="ARBA" id="ARBA00022777"/>
    </source>
</evidence>
<comment type="catalytic activity">
    <reaction evidence="1">
        <text>ATP + protein L-histidine = ADP + protein N-phospho-L-histidine.</text>
        <dbReference type="EC" id="2.7.13.3"/>
    </reaction>
</comment>
<keyword evidence="12" id="KW-0472">Membrane</keyword>
<dbReference type="SMART" id="SM00387">
    <property type="entry name" value="HATPase_c"/>
    <property type="match status" value="1"/>
</dbReference>
<dbReference type="GO" id="GO:0016020">
    <property type="term" value="C:membrane"/>
    <property type="evidence" value="ECO:0007669"/>
    <property type="project" value="UniProtKB-SubCell"/>
</dbReference>
<dbReference type="GO" id="GO:0000155">
    <property type="term" value="F:phosphorelay sensor kinase activity"/>
    <property type="evidence" value="ECO:0007669"/>
    <property type="project" value="InterPro"/>
</dbReference>
<proteinExistence type="predicted"/>
<dbReference type="InterPro" id="IPR003018">
    <property type="entry name" value="GAF"/>
</dbReference>
<keyword evidence="9" id="KW-0067">ATP-binding</keyword>
<keyword evidence="11" id="KW-0902">Two-component regulatory system</keyword>
<dbReference type="InterPro" id="IPR050482">
    <property type="entry name" value="Sensor_HK_TwoCompSys"/>
</dbReference>
<evidence type="ECO:0000256" key="1">
    <source>
        <dbReference type="ARBA" id="ARBA00000085"/>
    </source>
</evidence>
<evidence type="ECO:0000256" key="12">
    <source>
        <dbReference type="SAM" id="Phobius"/>
    </source>
</evidence>
<evidence type="ECO:0000256" key="6">
    <source>
        <dbReference type="ARBA" id="ARBA00022692"/>
    </source>
</evidence>
<comment type="caution">
    <text evidence="14">The sequence shown here is derived from an EMBL/GenBank/DDBJ whole genome shotgun (WGS) entry which is preliminary data.</text>
</comment>